<dbReference type="SMART" id="SM00091">
    <property type="entry name" value="PAS"/>
    <property type="match status" value="3"/>
</dbReference>
<evidence type="ECO:0000256" key="1">
    <source>
        <dbReference type="ARBA" id="ARBA00000085"/>
    </source>
</evidence>
<dbReference type="Pfam" id="PF08447">
    <property type="entry name" value="PAS_3"/>
    <property type="match status" value="1"/>
</dbReference>
<dbReference type="SUPFAM" id="SSF55785">
    <property type="entry name" value="PYP-like sensor domain (PAS domain)"/>
    <property type="match status" value="3"/>
</dbReference>
<dbReference type="PANTHER" id="PTHR43304:SF1">
    <property type="entry name" value="PAC DOMAIN-CONTAINING PROTEIN"/>
    <property type="match status" value="1"/>
</dbReference>
<dbReference type="GO" id="GO:0000155">
    <property type="term" value="F:phosphorelay sensor kinase activity"/>
    <property type="evidence" value="ECO:0007669"/>
    <property type="project" value="InterPro"/>
</dbReference>
<sequence>MSIAKQEGLENGKPQASEVMYHDLFELNPQPMWVYDVETYAILDVNEAAVRHYGFDREEFLNMTILMLRPETEIPEVLHAVKIVREHERMFSSGTYKHQKKNGEVIDVLIQSNIVYINGAKAELVLSTDITSWIASERERRASEEKFKAIFDNTSDAIVLCDDQGRCTDLNDATRRILGYEIGDLGGVCITDFLLMPEEMAFDVVWKNFLNGEILNGLMKIRRKDGTLITGSFNSKSNILPGLHMCVITDVTERLEKKRELMASERRFKALVQEGADLIAILDEQGNYKFVSESCRPILGIEPDDLVGKNAFDWIHPDDRQAVLALFLKIREHRQIRTEPFRFMDGFGEYRWIVTIATNMTDDPAVGGVVANSRDITDAVLKARDLEVSNERYRKQNEQLREIAWTQSHVVRAPLTRLMGLVDLLQTGDTGGMPVDMALGLIRSSADELDEVIRKIVSKADKVQNDDE</sequence>
<dbReference type="Pfam" id="PF13188">
    <property type="entry name" value="PAS_8"/>
    <property type="match status" value="1"/>
</dbReference>
<dbReference type="GO" id="GO:0006355">
    <property type="term" value="P:regulation of DNA-templated transcription"/>
    <property type="evidence" value="ECO:0007669"/>
    <property type="project" value="InterPro"/>
</dbReference>
<keyword evidence="5" id="KW-0418">Kinase</keyword>
<dbReference type="NCBIfam" id="TIGR00229">
    <property type="entry name" value="sensory_box"/>
    <property type="match status" value="3"/>
</dbReference>
<dbReference type="InterPro" id="IPR035965">
    <property type="entry name" value="PAS-like_dom_sf"/>
</dbReference>
<organism evidence="7 8">
    <name type="scientific">Dyadobacter soli</name>
    <dbReference type="NCBI Taxonomy" id="659014"/>
    <lineage>
        <taxon>Bacteria</taxon>
        <taxon>Pseudomonadati</taxon>
        <taxon>Bacteroidota</taxon>
        <taxon>Cytophagia</taxon>
        <taxon>Cytophagales</taxon>
        <taxon>Spirosomataceae</taxon>
        <taxon>Dyadobacter</taxon>
    </lineage>
</organism>
<evidence type="ECO:0000259" key="6">
    <source>
        <dbReference type="PROSITE" id="PS50112"/>
    </source>
</evidence>
<gene>
    <name evidence="7" type="ORF">SAMN04487996_103167</name>
</gene>
<dbReference type="Gene3D" id="1.10.287.130">
    <property type="match status" value="1"/>
</dbReference>
<dbReference type="AlphaFoldDB" id="A0A1G6ZM17"/>
<evidence type="ECO:0000256" key="4">
    <source>
        <dbReference type="ARBA" id="ARBA00022679"/>
    </source>
</evidence>
<dbReference type="PROSITE" id="PS50112">
    <property type="entry name" value="PAS"/>
    <property type="match status" value="3"/>
</dbReference>
<dbReference type="CDD" id="cd00130">
    <property type="entry name" value="PAS"/>
    <property type="match status" value="3"/>
</dbReference>
<reference evidence="8" key="1">
    <citation type="submission" date="2016-10" db="EMBL/GenBank/DDBJ databases">
        <authorList>
            <person name="Varghese N."/>
            <person name="Submissions S."/>
        </authorList>
    </citation>
    <scope>NUCLEOTIDE SEQUENCE [LARGE SCALE GENOMIC DNA]</scope>
    <source>
        <strain evidence="8">DSM 25329</strain>
    </source>
</reference>
<comment type="catalytic activity">
    <reaction evidence="1">
        <text>ATP + protein L-histidine = ADP + protein N-phospho-L-histidine.</text>
        <dbReference type="EC" id="2.7.13.3"/>
    </reaction>
</comment>
<dbReference type="OrthoDB" id="9124519at2"/>
<evidence type="ECO:0000313" key="8">
    <source>
        <dbReference type="Proteomes" id="UP000198748"/>
    </source>
</evidence>
<evidence type="ECO:0000256" key="2">
    <source>
        <dbReference type="ARBA" id="ARBA00012438"/>
    </source>
</evidence>
<dbReference type="InterPro" id="IPR000014">
    <property type="entry name" value="PAS"/>
</dbReference>
<dbReference type="Pfam" id="PF00989">
    <property type="entry name" value="PAS"/>
    <property type="match status" value="1"/>
</dbReference>
<evidence type="ECO:0000313" key="7">
    <source>
        <dbReference type="EMBL" id="SDE03551.1"/>
    </source>
</evidence>
<feature type="domain" description="PAS" evidence="6">
    <location>
        <begin position="143"/>
        <end position="199"/>
    </location>
</feature>
<dbReference type="Gene3D" id="3.30.450.20">
    <property type="entry name" value="PAS domain"/>
    <property type="match status" value="3"/>
</dbReference>
<dbReference type="Proteomes" id="UP000198748">
    <property type="component" value="Unassembled WGS sequence"/>
</dbReference>
<feature type="domain" description="PAS" evidence="6">
    <location>
        <begin position="17"/>
        <end position="71"/>
    </location>
</feature>
<dbReference type="InterPro" id="IPR036097">
    <property type="entry name" value="HisK_dim/P_sf"/>
</dbReference>
<evidence type="ECO:0000256" key="5">
    <source>
        <dbReference type="ARBA" id="ARBA00022777"/>
    </source>
</evidence>
<feature type="domain" description="PAS" evidence="6">
    <location>
        <begin position="264"/>
        <end position="334"/>
    </location>
</feature>
<dbReference type="InterPro" id="IPR052162">
    <property type="entry name" value="Sensor_kinase/Photoreceptor"/>
</dbReference>
<proteinExistence type="predicted"/>
<accession>A0A1G6ZM17</accession>
<dbReference type="InterPro" id="IPR013767">
    <property type="entry name" value="PAS_fold"/>
</dbReference>
<keyword evidence="3" id="KW-0597">Phosphoprotein</keyword>
<dbReference type="STRING" id="659014.SAMN04487996_103167"/>
<dbReference type="EC" id="2.7.13.3" evidence="2"/>
<dbReference type="EMBL" id="FNAN01000003">
    <property type="protein sequence ID" value="SDE03551.1"/>
    <property type="molecule type" value="Genomic_DNA"/>
</dbReference>
<dbReference type="SUPFAM" id="SSF47384">
    <property type="entry name" value="Homodimeric domain of signal transducing histidine kinase"/>
    <property type="match status" value="1"/>
</dbReference>
<name>A0A1G6ZM17_9BACT</name>
<dbReference type="RefSeq" id="WP_090147390.1">
    <property type="nucleotide sequence ID" value="NZ_FNAN01000003.1"/>
</dbReference>
<keyword evidence="4" id="KW-0808">Transferase</keyword>
<keyword evidence="8" id="KW-1185">Reference proteome</keyword>
<evidence type="ECO:0000256" key="3">
    <source>
        <dbReference type="ARBA" id="ARBA00022553"/>
    </source>
</evidence>
<dbReference type="PANTHER" id="PTHR43304">
    <property type="entry name" value="PHYTOCHROME-LIKE PROTEIN CPH1"/>
    <property type="match status" value="1"/>
</dbReference>
<protein>
    <recommendedName>
        <fullName evidence="2">histidine kinase</fullName>
        <ecNumber evidence="2">2.7.13.3</ecNumber>
    </recommendedName>
</protein>
<dbReference type="InterPro" id="IPR013655">
    <property type="entry name" value="PAS_fold_3"/>
</dbReference>